<evidence type="ECO:0000313" key="2">
    <source>
        <dbReference type="EMBL" id="GFY85365.1"/>
    </source>
</evidence>
<accession>A0A7J0EFX7</accession>
<evidence type="ECO:0000313" key="3">
    <source>
        <dbReference type="Proteomes" id="UP000585474"/>
    </source>
</evidence>
<dbReference type="Proteomes" id="UP000585474">
    <property type="component" value="Unassembled WGS sequence"/>
</dbReference>
<protein>
    <submittedName>
        <fullName evidence="2">Uncharacterized protein</fullName>
    </submittedName>
</protein>
<name>A0A7J0EFX7_9ERIC</name>
<dbReference type="EMBL" id="BJWL01000004">
    <property type="protein sequence ID" value="GFY85365.1"/>
    <property type="molecule type" value="Genomic_DNA"/>
</dbReference>
<keyword evidence="3" id="KW-1185">Reference proteome</keyword>
<dbReference type="AlphaFoldDB" id="A0A7J0EFX7"/>
<reference evidence="2 3" key="1">
    <citation type="submission" date="2019-07" db="EMBL/GenBank/DDBJ databases">
        <title>De Novo Assembly of kiwifruit Actinidia rufa.</title>
        <authorList>
            <person name="Sugita-Konishi S."/>
            <person name="Sato K."/>
            <person name="Mori E."/>
            <person name="Abe Y."/>
            <person name="Kisaki G."/>
            <person name="Hamano K."/>
            <person name="Suezawa K."/>
            <person name="Otani M."/>
            <person name="Fukuda T."/>
            <person name="Manabe T."/>
            <person name="Gomi K."/>
            <person name="Tabuchi M."/>
            <person name="Akimitsu K."/>
            <person name="Kataoka I."/>
        </authorList>
    </citation>
    <scope>NUCLEOTIDE SEQUENCE [LARGE SCALE GENOMIC DNA]</scope>
    <source>
        <strain evidence="3">cv. Fuchu</strain>
    </source>
</reference>
<organism evidence="2 3">
    <name type="scientific">Actinidia rufa</name>
    <dbReference type="NCBI Taxonomy" id="165716"/>
    <lineage>
        <taxon>Eukaryota</taxon>
        <taxon>Viridiplantae</taxon>
        <taxon>Streptophyta</taxon>
        <taxon>Embryophyta</taxon>
        <taxon>Tracheophyta</taxon>
        <taxon>Spermatophyta</taxon>
        <taxon>Magnoliopsida</taxon>
        <taxon>eudicotyledons</taxon>
        <taxon>Gunneridae</taxon>
        <taxon>Pentapetalae</taxon>
        <taxon>asterids</taxon>
        <taxon>Ericales</taxon>
        <taxon>Actinidiaceae</taxon>
        <taxon>Actinidia</taxon>
    </lineage>
</organism>
<sequence>MAHSRRVADVSGNCGDGQAAEPINQRRRHARRTAPNVVDGSEQNIENPRQGSEPNVGGGSEANIRNQDGMLQQLMQALIGVMQTKAPWSMI</sequence>
<feature type="region of interest" description="Disordered" evidence="1">
    <location>
        <begin position="1"/>
        <end position="67"/>
    </location>
</feature>
<evidence type="ECO:0000256" key="1">
    <source>
        <dbReference type="SAM" id="MobiDB-lite"/>
    </source>
</evidence>
<proteinExistence type="predicted"/>
<comment type="caution">
    <text evidence="2">The sequence shown here is derived from an EMBL/GenBank/DDBJ whole genome shotgun (WGS) entry which is preliminary data.</text>
</comment>
<feature type="compositionally biased region" description="Polar residues" evidence="1">
    <location>
        <begin position="41"/>
        <end position="53"/>
    </location>
</feature>
<gene>
    <name evidence="2" type="ORF">Acr_04g0001030</name>
</gene>